<dbReference type="Proteomes" id="UP001300502">
    <property type="component" value="Unassembled WGS sequence"/>
</dbReference>
<protein>
    <recommendedName>
        <fullName evidence="3">CCAAT-binding factor domain-containing protein</fullName>
    </recommendedName>
</protein>
<dbReference type="InterPro" id="IPR005612">
    <property type="entry name" value="CCAAT-binding_factor"/>
</dbReference>
<dbReference type="Pfam" id="PF03914">
    <property type="entry name" value="CBF"/>
    <property type="match status" value="1"/>
</dbReference>
<proteinExistence type="inferred from homology"/>
<accession>A0AAV9I6I6</accession>
<dbReference type="EMBL" id="JANCYU010000013">
    <property type="protein sequence ID" value="KAK4523333.1"/>
    <property type="molecule type" value="Genomic_DNA"/>
</dbReference>
<dbReference type="PANTHER" id="PTHR12048">
    <property type="entry name" value="CCAAT-BINDING FACTOR-RELATED"/>
    <property type="match status" value="1"/>
</dbReference>
<dbReference type="PANTHER" id="PTHR12048:SF0">
    <property type="entry name" value="CCAAT_ENHANCER-BINDING PROTEIN ZETA"/>
    <property type="match status" value="1"/>
</dbReference>
<dbReference type="AlphaFoldDB" id="A0AAV9I6I6"/>
<feature type="region of interest" description="Disordered" evidence="2">
    <location>
        <begin position="640"/>
        <end position="671"/>
    </location>
</feature>
<dbReference type="GO" id="GO:0005634">
    <property type="term" value="C:nucleus"/>
    <property type="evidence" value="ECO:0007669"/>
    <property type="project" value="TreeGrafter"/>
</dbReference>
<gene>
    <name evidence="4" type="ORF">GAYE_PCTG50G1227</name>
</gene>
<evidence type="ECO:0000259" key="3">
    <source>
        <dbReference type="Pfam" id="PF03914"/>
    </source>
</evidence>
<feature type="domain" description="CCAAT-binding factor" evidence="3">
    <location>
        <begin position="367"/>
        <end position="529"/>
    </location>
</feature>
<dbReference type="InterPro" id="IPR040155">
    <property type="entry name" value="CEBPZ/Mak21-like"/>
</dbReference>
<comment type="similarity">
    <text evidence="1">Belongs to the CBF/MAK21 family.</text>
</comment>
<comment type="caution">
    <text evidence="4">The sequence shown here is derived from an EMBL/GenBank/DDBJ whole genome shotgun (WGS) entry which is preliminary data.</text>
</comment>
<name>A0AAV9I6I6_9RHOD</name>
<feature type="compositionally biased region" description="Acidic residues" evidence="2">
    <location>
        <begin position="646"/>
        <end position="671"/>
    </location>
</feature>
<evidence type="ECO:0000313" key="4">
    <source>
        <dbReference type="EMBL" id="KAK4523333.1"/>
    </source>
</evidence>
<organism evidence="4 5">
    <name type="scientific">Galdieria yellowstonensis</name>
    <dbReference type="NCBI Taxonomy" id="3028027"/>
    <lineage>
        <taxon>Eukaryota</taxon>
        <taxon>Rhodophyta</taxon>
        <taxon>Bangiophyceae</taxon>
        <taxon>Galdieriales</taxon>
        <taxon>Galdieriaceae</taxon>
        <taxon>Galdieria</taxon>
    </lineage>
</organism>
<sequence>MTTSCAGKRIPGPLITEKEIDDPLWYNHIPSFEGNPTDNWKQIDLKSAAKELLDEAAKKYQKKMRFQRSGLPKEFLETTQKSGTLRDQIGALVTIVEEGPLYRLKELTSLIEQLEKKTKRVRLLIFPALKDLFIQTLLPDRYLVHFSQRNFDLDTLTKRHLIYAIYESHLKELYQRFLLCLEELSQDPLEYPRNMALKLAKELVERKPEGERFLLALIINKMGDPSKTIASKSSYFLHQILFRHPHMKVFIAKEVMQFCVRPNLPLRAKHYTLNFLSLLRFSRKEDKEFLQSLLSFYLAEFHRFVEEKKKQQTDTAAENFSKPIVYLLQGIKRCVLFLEEQELGDNLRKELSSIFQVAKSDTDSDWLAALELLFMLRKVDVQGSEGFGKVIYQRVFDALHLSVQKQERFLKLVSDSLKSDSVIERVGALTKRLLQAALDTSPSFAGACLLAVCNNNAQVELKGKLSCFIRFPEQGREDEDSNTANDTSNLYPEYNAYVMNPLKANASASCFWELELLRHHFHPSVAIFASKMLNVCEIPPYSGNALKDFSLASFLESFSQRKPKTGVVHHLKGVSAITAPKVFKPNTEGIIEDSFHSASLLSEIGHKKLNKAQKRKHKEIIEESDDEELDEEFERHIRHKFGNSLDPDDWNDSEEDASEVDVPEEEDEDDAIANEVRALMEEPLDDFIGKKGHRRKRTKEIFAPAEEYEI</sequence>
<evidence type="ECO:0000256" key="2">
    <source>
        <dbReference type="SAM" id="MobiDB-lite"/>
    </source>
</evidence>
<evidence type="ECO:0000256" key="1">
    <source>
        <dbReference type="ARBA" id="ARBA00007797"/>
    </source>
</evidence>
<evidence type="ECO:0000313" key="5">
    <source>
        <dbReference type="Proteomes" id="UP001300502"/>
    </source>
</evidence>
<keyword evidence="5" id="KW-1185">Reference proteome</keyword>
<reference evidence="4 5" key="1">
    <citation type="submission" date="2022-07" db="EMBL/GenBank/DDBJ databases">
        <title>Genome-wide signatures of adaptation to extreme environments.</title>
        <authorList>
            <person name="Cho C.H."/>
            <person name="Yoon H.S."/>
        </authorList>
    </citation>
    <scope>NUCLEOTIDE SEQUENCE [LARGE SCALE GENOMIC DNA]</scope>
    <source>
        <strain evidence="4 5">108.79 E11</strain>
    </source>
</reference>